<name>A0AAN7S667_MYCAM</name>
<evidence type="ECO:0000313" key="2">
    <source>
        <dbReference type="EMBL" id="KAK4830060.1"/>
    </source>
</evidence>
<dbReference type="InterPro" id="IPR000477">
    <property type="entry name" value="RT_dom"/>
</dbReference>
<proteinExistence type="predicted"/>
<comment type="caution">
    <text evidence="2">The sequence shown here is derived from an EMBL/GenBank/DDBJ whole genome shotgun (WGS) entry which is preliminary data.</text>
</comment>
<dbReference type="Proteomes" id="UP001333110">
    <property type="component" value="Unassembled WGS sequence"/>
</dbReference>
<keyword evidence="3" id="KW-1185">Reference proteome</keyword>
<evidence type="ECO:0000259" key="1">
    <source>
        <dbReference type="PROSITE" id="PS50878"/>
    </source>
</evidence>
<dbReference type="PANTHER" id="PTHR33332">
    <property type="entry name" value="REVERSE TRANSCRIPTASE DOMAIN-CONTAINING PROTEIN"/>
    <property type="match status" value="1"/>
</dbReference>
<dbReference type="SUPFAM" id="SSF56672">
    <property type="entry name" value="DNA/RNA polymerases"/>
    <property type="match status" value="1"/>
</dbReference>
<dbReference type="EMBL" id="JAUNZN010000001">
    <property type="protein sequence ID" value="KAK4830060.1"/>
    <property type="molecule type" value="Genomic_DNA"/>
</dbReference>
<accession>A0AAN7S667</accession>
<dbReference type="Pfam" id="PF00078">
    <property type="entry name" value="RVT_1"/>
    <property type="match status" value="2"/>
</dbReference>
<evidence type="ECO:0000313" key="3">
    <source>
        <dbReference type="Proteomes" id="UP001333110"/>
    </source>
</evidence>
<reference evidence="2 3" key="1">
    <citation type="journal article" date="2023" name="J. Hered.">
        <title>Chromosome-level genome of the wood stork (Mycteria americana) provides insight into avian chromosome evolution.</title>
        <authorList>
            <person name="Flamio R. Jr."/>
            <person name="Ramstad K.M."/>
        </authorList>
    </citation>
    <scope>NUCLEOTIDE SEQUENCE [LARGE SCALE GENOMIC DNA]</scope>
    <source>
        <strain evidence="2">JAX WOST 10</strain>
    </source>
</reference>
<dbReference type="CDD" id="cd01650">
    <property type="entry name" value="RT_nLTR_like"/>
    <property type="match status" value="1"/>
</dbReference>
<feature type="domain" description="Reverse transcriptase" evidence="1">
    <location>
        <begin position="525"/>
        <end position="789"/>
    </location>
</feature>
<protein>
    <recommendedName>
        <fullName evidence="1">Reverse transcriptase domain-containing protein</fullName>
    </recommendedName>
</protein>
<dbReference type="AlphaFoldDB" id="A0AAN7S667"/>
<gene>
    <name evidence="2" type="ORF">QYF61_008398</name>
</gene>
<organism evidence="2 3">
    <name type="scientific">Mycteria americana</name>
    <name type="common">Wood stork</name>
    <dbReference type="NCBI Taxonomy" id="33587"/>
    <lineage>
        <taxon>Eukaryota</taxon>
        <taxon>Metazoa</taxon>
        <taxon>Chordata</taxon>
        <taxon>Craniata</taxon>
        <taxon>Vertebrata</taxon>
        <taxon>Euteleostomi</taxon>
        <taxon>Archelosauria</taxon>
        <taxon>Archosauria</taxon>
        <taxon>Dinosauria</taxon>
        <taxon>Saurischia</taxon>
        <taxon>Theropoda</taxon>
        <taxon>Coelurosauria</taxon>
        <taxon>Aves</taxon>
        <taxon>Neognathae</taxon>
        <taxon>Neoaves</taxon>
        <taxon>Aequornithes</taxon>
        <taxon>Ciconiiformes</taxon>
        <taxon>Ciconiidae</taxon>
        <taxon>Mycteria</taxon>
    </lineage>
</organism>
<sequence>MEDKKIVRNHQHGFTKGKSWLTNLINLYDKMTGLVDEGRAVDILYLDFSKAFDTVSHKILIDKVFMYGLVEQTVRWIENCLNGRAHRVGSILRPVPFNFFINDLDDGSECILRKFADDKKLRGVADTAEGHAAIQRDLDRLEKWSNRNLMNFNKEKFKVLHQGRNNSRHQYMLGATQLKSSLAENDSGVLVDTKLNRSFHDRTRGNGHKLKQKTFPLNIRKHFFTVRVTKHWHKLPRKVVQSPSLEIFRSRLDTVLGNLALERSRNDRVFDTWRSARGVSRTATLDFRRADFGLLRRLVERVPWEAALMGKGVQEGWTFFKEEALKAQERAVPRCRKMSRRGRRPAWLNRELWLELRKKRRVYDLWKKGRATQEDYKGVTRLCREKIRRAKAELELNLAAAVKDNKKHFFKYISSKRRGKENLQPLVDGGGNTVTKDEEKAEVLNAFFASVFNSRANCSLGTQPLELEDRDGDQNGAPIIQGEMVSDLLHHLDTHKSMGPDEIHPRVLKELADVLTKPLSIIYQQSWLTGEVPADWRLANVTPIFKKGRKEDPGNYRPVSLTSVLGKLMEQIILSAITRHVEDNQGIKPSQHGFRKVRFCLTNLISFYDKVTRLVDKGKAVDVVYMDFSKAFDTVSHNILLEKLAAHGLDGCTLRWVKNWLDGRAQRVVVNGVYSSWRPVTSGVPQGSVLGPVLFNIFINDLDEGIECTLSKFADDTKLCGSVDLLEGRQALQRDLDRLDRWAEVNCMRFNKAKCKVLHLGHSNPMQRYRLGEEWLESCQAEKDLGVLVDRCLNMSQQCAQVTTKANSILACIRNSMASRTREVIVSLYLALVRPDLESCVQFWAPHYKRDIEVLERVQRRATKLVKGLEHKSDEERLRELGLFSLEKRRLRGDLIALYNYLKGGCREVGVGLFSQVTSDRTRGNGLKLRQGRFRLDIRKFFFTERVIKHWNRLPREVVESPSL</sequence>
<dbReference type="PROSITE" id="PS50878">
    <property type="entry name" value="RT_POL"/>
    <property type="match status" value="1"/>
</dbReference>
<dbReference type="InterPro" id="IPR043502">
    <property type="entry name" value="DNA/RNA_pol_sf"/>
</dbReference>